<organism evidence="3 4">
    <name type="scientific">Gloeothece verrucosa (strain PCC 7822)</name>
    <name type="common">Cyanothece sp. (strain PCC 7822)</name>
    <dbReference type="NCBI Taxonomy" id="497965"/>
    <lineage>
        <taxon>Bacteria</taxon>
        <taxon>Bacillati</taxon>
        <taxon>Cyanobacteriota</taxon>
        <taxon>Cyanophyceae</taxon>
        <taxon>Oscillatoriophycideae</taxon>
        <taxon>Chroococcales</taxon>
        <taxon>Aphanothecaceae</taxon>
        <taxon>Gloeothece</taxon>
        <taxon>Gloeothece verrucosa</taxon>
    </lineage>
</organism>
<feature type="domain" description="AB hydrolase-1" evidence="2">
    <location>
        <begin position="81"/>
        <end position="329"/>
    </location>
</feature>
<dbReference type="Pfam" id="PF12697">
    <property type="entry name" value="Abhydrolase_6"/>
    <property type="match status" value="1"/>
</dbReference>
<dbReference type="InterPro" id="IPR050266">
    <property type="entry name" value="AB_hydrolase_sf"/>
</dbReference>
<dbReference type="HOGENOM" id="CLU_020336_9_0_3"/>
<geneLocation type="plasmid" evidence="3 4">
    <name>Cy782201</name>
</geneLocation>
<protein>
    <submittedName>
        <fullName evidence="3">Alpha/beta hydrolase fold protein</fullName>
    </submittedName>
</protein>
<dbReference type="EMBL" id="CP002199">
    <property type="protein sequence ID" value="ADN17685.1"/>
    <property type="molecule type" value="Genomic_DNA"/>
</dbReference>
<accession>E0UL55</accession>
<proteinExistence type="predicted"/>
<keyword evidence="4" id="KW-1185">Reference proteome</keyword>
<gene>
    <name evidence="3" type="ordered locus">Cyan7822_5831</name>
</gene>
<evidence type="ECO:0000313" key="3">
    <source>
        <dbReference type="EMBL" id="ADN17685.1"/>
    </source>
</evidence>
<dbReference type="PRINTS" id="PR00111">
    <property type="entry name" value="ABHYDROLASE"/>
</dbReference>
<dbReference type="GO" id="GO:0016787">
    <property type="term" value="F:hydrolase activity"/>
    <property type="evidence" value="ECO:0007669"/>
    <property type="project" value="UniProtKB-KW"/>
</dbReference>
<dbReference type="PANTHER" id="PTHR43798">
    <property type="entry name" value="MONOACYLGLYCEROL LIPASE"/>
    <property type="match status" value="1"/>
</dbReference>
<evidence type="ECO:0000256" key="1">
    <source>
        <dbReference type="SAM" id="Phobius"/>
    </source>
</evidence>
<keyword evidence="1" id="KW-0812">Transmembrane</keyword>
<dbReference type="AlphaFoldDB" id="E0UL55"/>
<keyword evidence="1" id="KW-0472">Membrane</keyword>
<dbReference type="Gene3D" id="3.40.50.1820">
    <property type="entry name" value="alpha/beta hydrolase"/>
    <property type="match status" value="1"/>
</dbReference>
<dbReference type="PANTHER" id="PTHR43798:SF33">
    <property type="entry name" value="HYDROLASE, PUTATIVE (AFU_ORTHOLOGUE AFUA_2G14860)-RELATED"/>
    <property type="match status" value="1"/>
</dbReference>
<dbReference type="SUPFAM" id="SSF53474">
    <property type="entry name" value="alpha/beta-Hydrolases"/>
    <property type="match status" value="1"/>
</dbReference>
<evidence type="ECO:0000313" key="4">
    <source>
        <dbReference type="Proteomes" id="UP000008206"/>
    </source>
</evidence>
<keyword evidence="1" id="KW-1133">Transmembrane helix</keyword>
<dbReference type="KEGG" id="cyj:Cyan7822_5831"/>
<feature type="transmembrane region" description="Helical" evidence="1">
    <location>
        <begin position="16"/>
        <end position="35"/>
    </location>
</feature>
<dbReference type="InterPro" id="IPR000073">
    <property type="entry name" value="AB_hydrolase_1"/>
</dbReference>
<evidence type="ECO:0000259" key="2">
    <source>
        <dbReference type="Pfam" id="PF12697"/>
    </source>
</evidence>
<keyword evidence="3" id="KW-0614">Plasmid</keyword>
<dbReference type="Proteomes" id="UP000008206">
    <property type="component" value="Plasmid Cy782201"/>
</dbReference>
<keyword evidence="3" id="KW-0378">Hydrolase</keyword>
<sequence>MLLTNYSFLRLCKMEIYAVAVLIIIVLLLLTGIIYQRISLDRETRHDPPPGRLVDVGGYKLHLNCVGQGSPTVIMDYGLGGLSPLWGLIEPQVAQWTQVCTYDRAGYGWSDPSQFPRTSEQMVEELHRLLTQAEINPPYILVGHSLGGLNMRLFASLYPEQVAGLVLVDAVPANVYSRLSPVFAKNMGQIRSLFGRLVWVSRLGLLRLSVQWLGSAAMPDFVRKLPPLLQNRVISQFVPRTFQTAIAESQLLEQSAETVNQIQFPRDLPLVVLSQGINMFSDSTDKKAGLIWQELQAEMAQLSTQGCLRIAKTSGHNIHIDQPELVVEAIKEVLTKSDIQFRCVTLR</sequence>
<reference evidence="4" key="1">
    <citation type="journal article" date="2011" name="MBio">
        <title>Novel metabolic attributes of the genus Cyanothece, comprising a group of unicellular nitrogen-fixing Cyanobacteria.</title>
        <authorList>
            <person name="Bandyopadhyay A."/>
            <person name="Elvitigala T."/>
            <person name="Welsh E."/>
            <person name="Stockel J."/>
            <person name="Liberton M."/>
            <person name="Min H."/>
            <person name="Sherman L.A."/>
            <person name="Pakrasi H.B."/>
        </authorList>
    </citation>
    <scope>NUCLEOTIDE SEQUENCE [LARGE SCALE GENOMIC DNA]</scope>
    <source>
        <strain evidence="4">PCC 7822</strain>
        <plasmid evidence="4">Cy782201</plasmid>
    </source>
</reference>
<dbReference type="GO" id="GO:0016020">
    <property type="term" value="C:membrane"/>
    <property type="evidence" value="ECO:0007669"/>
    <property type="project" value="TreeGrafter"/>
</dbReference>
<dbReference type="InterPro" id="IPR029058">
    <property type="entry name" value="AB_hydrolase_fold"/>
</dbReference>
<name>E0UL55_GLOV7</name>